<keyword evidence="1" id="KW-0812">Transmembrane</keyword>
<name>A0A4P6FCD9_9MICO</name>
<dbReference type="OrthoDB" id="3535986at2"/>
<gene>
    <name evidence="2" type="ORF">ET445_09005</name>
</gene>
<evidence type="ECO:0000313" key="2">
    <source>
        <dbReference type="EMBL" id="QAY73455.1"/>
    </source>
</evidence>
<feature type="transmembrane region" description="Helical" evidence="1">
    <location>
        <begin position="66"/>
        <end position="83"/>
    </location>
</feature>
<protein>
    <submittedName>
        <fullName evidence="2">Uncharacterized protein</fullName>
    </submittedName>
</protein>
<dbReference type="Pfam" id="PF19609">
    <property type="entry name" value="DUF6114"/>
    <property type="match status" value="1"/>
</dbReference>
<proteinExistence type="predicted"/>
<reference evidence="2 3" key="1">
    <citation type="submission" date="2019-01" db="EMBL/GenBank/DDBJ databases">
        <title>Genome sequencing of strain FW100M-8.</title>
        <authorList>
            <person name="Heo J."/>
            <person name="Kim S.-J."/>
            <person name="Kim J.-S."/>
            <person name="Hong S.-B."/>
            <person name="Kwon S.-W."/>
        </authorList>
    </citation>
    <scope>NUCLEOTIDE SEQUENCE [LARGE SCALE GENOMIC DNA]</scope>
    <source>
        <strain evidence="2 3">FW100M-8</strain>
    </source>
</reference>
<evidence type="ECO:0000313" key="3">
    <source>
        <dbReference type="Proteomes" id="UP000291259"/>
    </source>
</evidence>
<accession>A0A4P6FCD9</accession>
<dbReference type="AlphaFoldDB" id="A0A4P6FCD9"/>
<feature type="transmembrane region" description="Helical" evidence="1">
    <location>
        <begin position="89"/>
        <end position="106"/>
    </location>
</feature>
<dbReference type="KEGG" id="agf:ET445_09005"/>
<organism evidence="2 3">
    <name type="scientific">Agromyces protaetiae</name>
    <dbReference type="NCBI Taxonomy" id="2509455"/>
    <lineage>
        <taxon>Bacteria</taxon>
        <taxon>Bacillati</taxon>
        <taxon>Actinomycetota</taxon>
        <taxon>Actinomycetes</taxon>
        <taxon>Micrococcales</taxon>
        <taxon>Microbacteriaceae</taxon>
        <taxon>Agromyces</taxon>
    </lineage>
</organism>
<evidence type="ECO:0000256" key="1">
    <source>
        <dbReference type="SAM" id="Phobius"/>
    </source>
</evidence>
<dbReference type="RefSeq" id="WP_129190722.1">
    <property type="nucleotide sequence ID" value="NZ_CP035491.1"/>
</dbReference>
<dbReference type="InterPro" id="IPR046096">
    <property type="entry name" value="DUF6114"/>
</dbReference>
<keyword evidence="3" id="KW-1185">Reference proteome</keyword>
<keyword evidence="1" id="KW-1133">Transmembrane helix</keyword>
<keyword evidence="1" id="KW-0472">Membrane</keyword>
<sequence>MDWYRSRPVVGGALTVLSGAAIFLSTQLDLANMVVHVGIEGFQATLIPIVLALAGVLAVLMPAQRIFYGVIALAAAVYSLVGVNLGGFFVGFLLGAVGGVMIVSWMPRREAADVADVSPATDVSDVSADAEHDRSVPA</sequence>
<dbReference type="EMBL" id="CP035491">
    <property type="protein sequence ID" value="QAY73455.1"/>
    <property type="molecule type" value="Genomic_DNA"/>
</dbReference>
<dbReference type="Proteomes" id="UP000291259">
    <property type="component" value="Chromosome"/>
</dbReference>
<feature type="transmembrane region" description="Helical" evidence="1">
    <location>
        <begin position="41"/>
        <end position="59"/>
    </location>
</feature>